<evidence type="ECO:0000313" key="4">
    <source>
        <dbReference type="Proteomes" id="UP001282284"/>
    </source>
</evidence>
<evidence type="ECO:0000256" key="1">
    <source>
        <dbReference type="ARBA" id="ARBA00038240"/>
    </source>
</evidence>
<organism evidence="3 4">
    <name type="scientific">Sporosarcina saromensis</name>
    <dbReference type="NCBI Taxonomy" id="359365"/>
    <lineage>
        <taxon>Bacteria</taxon>
        <taxon>Bacillati</taxon>
        <taxon>Bacillota</taxon>
        <taxon>Bacilli</taxon>
        <taxon>Bacillales</taxon>
        <taxon>Caryophanaceae</taxon>
        <taxon>Sporosarcina</taxon>
    </lineage>
</organism>
<dbReference type="PANTHER" id="PTHR21064">
    <property type="entry name" value="AMINOGLYCOSIDE PHOSPHOTRANSFERASE DOMAIN-CONTAINING PROTEIN-RELATED"/>
    <property type="match status" value="1"/>
</dbReference>
<keyword evidence="4" id="KW-1185">Reference proteome</keyword>
<protein>
    <submittedName>
        <fullName evidence="3">Phosphotransferase</fullName>
    </submittedName>
</protein>
<gene>
    <name evidence="3" type="ORF">QT711_12940</name>
</gene>
<accession>A0ABU4GAS5</accession>
<reference evidence="3 4" key="1">
    <citation type="submission" date="2023-06" db="EMBL/GenBank/DDBJ databases">
        <title>Sporosarcina sp. nov., isolated from Korean traditional fermented seafood 'Jeotgal'.</title>
        <authorList>
            <person name="Yang A.I."/>
            <person name="Shin N.-R."/>
        </authorList>
    </citation>
    <scope>NUCLEOTIDE SEQUENCE [LARGE SCALE GENOMIC DNA]</scope>
    <source>
        <strain evidence="3 4">KCTC13119</strain>
    </source>
</reference>
<proteinExistence type="inferred from homology"/>
<dbReference type="PANTHER" id="PTHR21064:SF6">
    <property type="entry name" value="AMINOGLYCOSIDE PHOSPHOTRANSFERASE DOMAIN-CONTAINING PROTEIN"/>
    <property type="match status" value="1"/>
</dbReference>
<evidence type="ECO:0000259" key="2">
    <source>
        <dbReference type="Pfam" id="PF01636"/>
    </source>
</evidence>
<comment type="similarity">
    <text evidence="1">Belongs to the pseudomonas-type ThrB family.</text>
</comment>
<evidence type="ECO:0000313" key="3">
    <source>
        <dbReference type="EMBL" id="MDW0114096.1"/>
    </source>
</evidence>
<dbReference type="InterPro" id="IPR050249">
    <property type="entry name" value="Pseudomonas-type_ThrB"/>
</dbReference>
<sequence length="328" mass="38487">MLKLKNLFNNVDLAEMIVKNWAYDEPSLEMFSFYRISSNAIYPFRSEGKIQLLRFSPKAEKNRENLLAELDFIAYLHDKDYGVLEAVVSKNGEKLVEIQTPWGDYFASVFKRVPGIQIGETDVSDHIVFHHGKTLGKLHQLSSAFEPSTHQRWSYNDVFDWIQSILVKFPNEKAAFHETQKLQAYFNTLPKTSSNYGLIHYDFEYDNVFYDELTDSCYAIDFDDSMYHWYVMDIVQALDSLEDCVPPELVQQKRQCFLEGYQTEFDISNDDMTALWTACNRFANLYSYARLLRASEEEWKNEPRWLVDLRQKLTNAMKSTSMNFGKEL</sequence>
<dbReference type="InterPro" id="IPR011009">
    <property type="entry name" value="Kinase-like_dom_sf"/>
</dbReference>
<name>A0ABU4GAS5_9BACL</name>
<dbReference type="SUPFAM" id="SSF56112">
    <property type="entry name" value="Protein kinase-like (PK-like)"/>
    <property type="match status" value="1"/>
</dbReference>
<dbReference type="Proteomes" id="UP001282284">
    <property type="component" value="Unassembled WGS sequence"/>
</dbReference>
<dbReference type="RefSeq" id="WP_317944887.1">
    <property type="nucleotide sequence ID" value="NZ_JAUBDI010000012.1"/>
</dbReference>
<dbReference type="Gene3D" id="3.90.1200.10">
    <property type="match status" value="1"/>
</dbReference>
<dbReference type="Pfam" id="PF01636">
    <property type="entry name" value="APH"/>
    <property type="match status" value="1"/>
</dbReference>
<dbReference type="InterPro" id="IPR002575">
    <property type="entry name" value="Aminoglycoside_PTrfase"/>
</dbReference>
<comment type="caution">
    <text evidence="3">The sequence shown here is derived from an EMBL/GenBank/DDBJ whole genome shotgun (WGS) entry which is preliminary data.</text>
</comment>
<feature type="domain" description="Aminoglycoside phosphotransferase" evidence="2">
    <location>
        <begin position="52"/>
        <end position="254"/>
    </location>
</feature>
<dbReference type="EMBL" id="JAUBDI010000012">
    <property type="protein sequence ID" value="MDW0114096.1"/>
    <property type="molecule type" value="Genomic_DNA"/>
</dbReference>